<keyword evidence="1" id="KW-0472">Membrane</keyword>
<keyword evidence="4" id="KW-1185">Reference proteome</keyword>
<comment type="caution">
    <text evidence="3">The sequence shown here is derived from an EMBL/GenBank/DDBJ whole genome shotgun (WGS) entry which is preliminary data.</text>
</comment>
<sequence>MDNAGKAADAPLRARQVFVEFARTLWYLRVFLASLLAIFIVLAIIMHYAGGPVEAATRAPASPGQTLYFCSITALTIGYGDVVPTTAVGRIDSILLGLVGLLITGIVIAASVRAVQEASQQATITPS</sequence>
<feature type="transmembrane region" description="Helical" evidence="1">
    <location>
        <begin position="26"/>
        <end position="46"/>
    </location>
</feature>
<proteinExistence type="predicted"/>
<evidence type="ECO:0000313" key="4">
    <source>
        <dbReference type="Proteomes" id="UP000789752"/>
    </source>
</evidence>
<keyword evidence="1" id="KW-1133">Transmembrane helix</keyword>
<gene>
    <name evidence="3" type="ORF">R54767_01588</name>
</gene>
<dbReference type="Gene3D" id="1.10.287.70">
    <property type="match status" value="1"/>
</dbReference>
<feature type="domain" description="Potassium channel" evidence="2">
    <location>
        <begin position="37"/>
        <end position="116"/>
    </location>
</feature>
<feature type="transmembrane region" description="Helical" evidence="1">
    <location>
        <begin position="94"/>
        <end position="115"/>
    </location>
</feature>
<dbReference type="EMBL" id="CAJQYY010000007">
    <property type="protein sequence ID" value="CAG4893573.1"/>
    <property type="molecule type" value="Genomic_DNA"/>
</dbReference>
<dbReference type="RefSeq" id="WP_228976734.1">
    <property type="nucleotide sequence ID" value="NZ_CAJQYY010000007.1"/>
</dbReference>
<reference evidence="3 4" key="1">
    <citation type="submission" date="2021-04" db="EMBL/GenBank/DDBJ databases">
        <authorList>
            <person name="Vanwijnsberghe S."/>
        </authorList>
    </citation>
    <scope>NUCLEOTIDE SEQUENCE [LARGE SCALE GENOMIC DNA]</scope>
    <source>
        <strain evidence="3 4">LMG 32171</strain>
    </source>
</reference>
<organism evidence="3 4">
    <name type="scientific">Paraburkholderia gardini</name>
    <dbReference type="NCBI Taxonomy" id="2823469"/>
    <lineage>
        <taxon>Bacteria</taxon>
        <taxon>Pseudomonadati</taxon>
        <taxon>Pseudomonadota</taxon>
        <taxon>Betaproteobacteria</taxon>
        <taxon>Burkholderiales</taxon>
        <taxon>Burkholderiaceae</taxon>
        <taxon>Paraburkholderia</taxon>
    </lineage>
</organism>
<name>A0ABN7QKA8_9BURK</name>
<dbReference type="Proteomes" id="UP000789752">
    <property type="component" value="Unassembled WGS sequence"/>
</dbReference>
<dbReference type="InterPro" id="IPR015449">
    <property type="entry name" value="K_chnl_Ca-activ_SK"/>
</dbReference>
<protein>
    <recommendedName>
        <fullName evidence="2">Potassium channel domain-containing protein</fullName>
    </recommendedName>
</protein>
<evidence type="ECO:0000256" key="1">
    <source>
        <dbReference type="SAM" id="Phobius"/>
    </source>
</evidence>
<dbReference type="SUPFAM" id="SSF81324">
    <property type="entry name" value="Voltage-gated potassium channels"/>
    <property type="match status" value="1"/>
</dbReference>
<evidence type="ECO:0000259" key="2">
    <source>
        <dbReference type="Pfam" id="PF07885"/>
    </source>
</evidence>
<dbReference type="PANTHER" id="PTHR10153">
    <property type="entry name" value="SMALL CONDUCTANCE CALCIUM-ACTIVATED POTASSIUM CHANNEL"/>
    <property type="match status" value="1"/>
</dbReference>
<accession>A0ABN7QKA8</accession>
<keyword evidence="1" id="KW-0812">Transmembrane</keyword>
<dbReference type="Pfam" id="PF07885">
    <property type="entry name" value="Ion_trans_2"/>
    <property type="match status" value="1"/>
</dbReference>
<dbReference type="InterPro" id="IPR013099">
    <property type="entry name" value="K_chnl_dom"/>
</dbReference>
<evidence type="ECO:0000313" key="3">
    <source>
        <dbReference type="EMBL" id="CAG4893573.1"/>
    </source>
</evidence>